<evidence type="ECO:0000256" key="1">
    <source>
        <dbReference type="SAM" id="Phobius"/>
    </source>
</evidence>
<keyword evidence="1" id="KW-0472">Membrane</keyword>
<dbReference type="AlphaFoldDB" id="A0A7G9YBP1"/>
<sequence>MYVAVMPTGGLQRIYRMNTSTVIDFIKARWHVIAVLTVVSLIAILVLLFMVGLFVLHAEVTSSSGVVIFWDQ</sequence>
<dbReference type="EMBL" id="MT631116">
    <property type="protein sequence ID" value="QNO45425.1"/>
    <property type="molecule type" value="Genomic_DNA"/>
</dbReference>
<evidence type="ECO:0000313" key="2">
    <source>
        <dbReference type="EMBL" id="QNO45425.1"/>
    </source>
</evidence>
<organism evidence="2">
    <name type="scientific">Candidatus Methanogaster sp. ANME-2c ERB4</name>
    <dbReference type="NCBI Taxonomy" id="2759911"/>
    <lineage>
        <taxon>Archaea</taxon>
        <taxon>Methanobacteriati</taxon>
        <taxon>Methanobacteriota</taxon>
        <taxon>Stenosarchaea group</taxon>
        <taxon>Methanomicrobia</taxon>
        <taxon>Methanosarcinales</taxon>
        <taxon>ANME-2 cluster</taxon>
        <taxon>Candidatus Methanogasteraceae</taxon>
        <taxon>Candidatus Methanogaster</taxon>
    </lineage>
</organism>
<feature type="transmembrane region" description="Helical" evidence="1">
    <location>
        <begin position="30"/>
        <end position="56"/>
    </location>
</feature>
<proteinExistence type="predicted"/>
<name>A0A7G9YBP1_9EURY</name>
<protein>
    <submittedName>
        <fullName evidence="2">Uncharacterized protein</fullName>
    </submittedName>
</protein>
<gene>
    <name evidence="2" type="ORF">HFNPJNGC_00001</name>
</gene>
<accession>A0A7G9YBP1</accession>
<keyword evidence="1" id="KW-0812">Transmembrane</keyword>
<reference evidence="2" key="1">
    <citation type="submission" date="2020-06" db="EMBL/GenBank/DDBJ databases">
        <title>Unique genomic features of the anaerobic methanotrophic archaea.</title>
        <authorList>
            <person name="Chadwick G.L."/>
            <person name="Skennerton C.T."/>
            <person name="Laso-Perez R."/>
            <person name="Leu A.O."/>
            <person name="Speth D.R."/>
            <person name="Yu H."/>
            <person name="Morgan-Lang C."/>
            <person name="Hatzenpichler R."/>
            <person name="Goudeau D."/>
            <person name="Malmstrom R."/>
            <person name="Brazelton W.J."/>
            <person name="Woyke T."/>
            <person name="Hallam S.J."/>
            <person name="Tyson G.W."/>
            <person name="Wegener G."/>
            <person name="Boetius A."/>
            <person name="Orphan V."/>
        </authorList>
    </citation>
    <scope>NUCLEOTIDE SEQUENCE</scope>
</reference>
<keyword evidence="1" id="KW-1133">Transmembrane helix</keyword>